<accession>A0ACC0DI83</accession>
<comment type="caution">
    <text evidence="1">The sequence shown here is derived from an EMBL/GenBank/DDBJ whole genome shotgun (WGS) entry which is preliminary data.</text>
</comment>
<gene>
    <name evidence="1" type="ORF">F4821DRAFT_224084</name>
</gene>
<keyword evidence="2" id="KW-1185">Reference proteome</keyword>
<reference evidence="1 2" key="1">
    <citation type="journal article" date="2022" name="New Phytol.">
        <title>Ecological generalism drives hyperdiversity of secondary metabolite gene clusters in xylarialean endophytes.</title>
        <authorList>
            <person name="Franco M.E.E."/>
            <person name="Wisecaver J.H."/>
            <person name="Arnold A.E."/>
            <person name="Ju Y.M."/>
            <person name="Slot J.C."/>
            <person name="Ahrendt S."/>
            <person name="Moore L.P."/>
            <person name="Eastman K.E."/>
            <person name="Scott K."/>
            <person name="Konkel Z."/>
            <person name="Mondo S.J."/>
            <person name="Kuo A."/>
            <person name="Hayes R.D."/>
            <person name="Haridas S."/>
            <person name="Andreopoulos B."/>
            <person name="Riley R."/>
            <person name="LaButti K."/>
            <person name="Pangilinan J."/>
            <person name="Lipzen A."/>
            <person name="Amirebrahimi M."/>
            <person name="Yan J."/>
            <person name="Adam C."/>
            <person name="Keymanesh K."/>
            <person name="Ng V."/>
            <person name="Louie K."/>
            <person name="Northen T."/>
            <person name="Drula E."/>
            <person name="Henrissat B."/>
            <person name="Hsieh H.M."/>
            <person name="Youens-Clark K."/>
            <person name="Lutzoni F."/>
            <person name="Miadlikowska J."/>
            <person name="Eastwood D.C."/>
            <person name="Hamelin R.C."/>
            <person name="Grigoriev I.V."/>
            <person name="U'Ren J.M."/>
        </authorList>
    </citation>
    <scope>NUCLEOTIDE SEQUENCE [LARGE SCALE GENOMIC DNA]</scope>
    <source>
        <strain evidence="1 2">ER1909</strain>
    </source>
</reference>
<name>A0ACC0DI83_9PEZI</name>
<dbReference type="EMBL" id="MU394283">
    <property type="protein sequence ID" value="KAI6092464.1"/>
    <property type="molecule type" value="Genomic_DNA"/>
</dbReference>
<evidence type="ECO:0000313" key="2">
    <source>
        <dbReference type="Proteomes" id="UP001497680"/>
    </source>
</evidence>
<sequence>MSQTPVKVPPSATSYTPATQDADLRSQINMQLHKEGHVTKIQDTLLHSLDAHPTNWPSAVQTHALTLLRTGEVTTFPALVRRVLEDVRHDTAAANAASETNGSGETNGASTNGNGNKNGATEGGGGSLAIPEAVVEAVLKTTRECLDSVCEVDDSSTAG</sequence>
<dbReference type="Proteomes" id="UP001497680">
    <property type="component" value="Unassembled WGS sequence"/>
</dbReference>
<proteinExistence type="predicted"/>
<evidence type="ECO:0000313" key="1">
    <source>
        <dbReference type="EMBL" id="KAI6092464.1"/>
    </source>
</evidence>
<protein>
    <submittedName>
        <fullName evidence="1">Uncharacterized protein</fullName>
    </submittedName>
</protein>
<organism evidence="1 2">
    <name type="scientific">Hypoxylon rubiginosum</name>
    <dbReference type="NCBI Taxonomy" id="110542"/>
    <lineage>
        <taxon>Eukaryota</taxon>
        <taxon>Fungi</taxon>
        <taxon>Dikarya</taxon>
        <taxon>Ascomycota</taxon>
        <taxon>Pezizomycotina</taxon>
        <taxon>Sordariomycetes</taxon>
        <taxon>Xylariomycetidae</taxon>
        <taxon>Xylariales</taxon>
        <taxon>Hypoxylaceae</taxon>
        <taxon>Hypoxylon</taxon>
    </lineage>
</organism>